<protein>
    <submittedName>
        <fullName evidence="1">Uncharacterized protein</fullName>
    </submittedName>
</protein>
<gene>
    <name evidence="1" type="ORF">SBP1_gp085</name>
</gene>
<evidence type="ECO:0000313" key="1">
    <source>
        <dbReference type="EMBL" id="AZU99677.1"/>
    </source>
</evidence>
<organism evidence="1">
    <name type="scientific">Vibrio virus vB_VspP_SBP1</name>
    <dbReference type="NCBI Taxonomy" id="2500581"/>
    <lineage>
        <taxon>Viruses</taxon>
        <taxon>Duplodnaviria</taxon>
        <taxon>Heunggongvirae</taxon>
        <taxon>Uroviricota</taxon>
        <taxon>Caudoviricetes</taxon>
        <taxon>Schitoviridae</taxon>
        <taxon>Electravirus</taxon>
        <taxon>Electravirus Sbp1</taxon>
    </lineage>
</organism>
<dbReference type="Proteomes" id="UP000290131">
    <property type="component" value="Segment"/>
</dbReference>
<sequence>MKQISNVQLTDLAKKVGLVVNFEYHLLHLVNSKETIGHWSSAKGWVKQVTLHGNTADNDKVKEFRVLLLINDVNCRVTDKITITKDFR</sequence>
<evidence type="ECO:0000313" key="2">
    <source>
        <dbReference type="Proteomes" id="UP000290131"/>
    </source>
</evidence>
<keyword evidence="2" id="KW-1185">Reference proteome</keyword>
<name>A0A3T0IIM0_9CAUD</name>
<reference evidence="1" key="1">
    <citation type="submission" date="2018-12" db="EMBL/GenBank/DDBJ databases">
        <title>Characterization of a N4-like bacteriophage infecting a coral-derived Vibrio strain.</title>
        <authorList>
            <person name="Huang S."/>
        </authorList>
    </citation>
    <scope>NUCLEOTIDE SEQUENCE [LARGE SCALE GENOMIC DNA]</scope>
</reference>
<proteinExistence type="predicted"/>
<accession>A0A3T0IIM0</accession>
<dbReference type="EMBL" id="MK301608">
    <property type="protein sequence ID" value="AZU99677.1"/>
    <property type="molecule type" value="Genomic_DNA"/>
</dbReference>